<protein>
    <recommendedName>
        <fullName evidence="3">Gfo/Idh/MocA-like oxidoreductase C-terminal domain-containing protein</fullName>
    </recommendedName>
</protein>
<proteinExistence type="predicted"/>
<dbReference type="EMBL" id="VDCQ01000003">
    <property type="protein sequence ID" value="TNJ67853.1"/>
    <property type="molecule type" value="Genomic_DNA"/>
</dbReference>
<evidence type="ECO:0008006" key="3">
    <source>
        <dbReference type="Google" id="ProtNLM"/>
    </source>
</evidence>
<organism evidence="1 2">
    <name type="scientific">Paenibacillus hemerocallicola</name>
    <dbReference type="NCBI Taxonomy" id="1172614"/>
    <lineage>
        <taxon>Bacteria</taxon>
        <taxon>Bacillati</taxon>
        <taxon>Bacillota</taxon>
        <taxon>Bacilli</taxon>
        <taxon>Bacillales</taxon>
        <taxon>Paenibacillaceae</taxon>
        <taxon>Paenibacillus</taxon>
    </lineage>
</organism>
<name>A0A5C4TFJ2_9BACL</name>
<dbReference type="AlphaFoldDB" id="A0A5C4TFJ2"/>
<keyword evidence="2" id="KW-1185">Reference proteome</keyword>
<dbReference type="Gene3D" id="3.30.360.10">
    <property type="entry name" value="Dihydrodipicolinate Reductase, domain 2"/>
    <property type="match status" value="1"/>
</dbReference>
<comment type="caution">
    <text evidence="1">The sequence shown here is derived from an EMBL/GenBank/DDBJ whole genome shotgun (WGS) entry which is preliminary data.</text>
</comment>
<dbReference type="OrthoDB" id="9815825at2"/>
<sequence length="110" mass="12213">MLFVDTPRRPIDMFNPDGTPASCKETLTWHEGSWEQGDVVASMGTAFYEMLYNTLACGKELEVTPQQVRRQIAVIAQCYRQNPRFAAGPIRQTSANSGSHPLVASLLQLV</sequence>
<evidence type="ECO:0000313" key="1">
    <source>
        <dbReference type="EMBL" id="TNJ67853.1"/>
    </source>
</evidence>
<reference evidence="1 2" key="1">
    <citation type="submission" date="2019-05" db="EMBL/GenBank/DDBJ databases">
        <title>We sequenced the genome of Paenibacillus hemerocallicola KCTC 33185 for further insight into its adaptation and study the phylogeny of Paenibacillus.</title>
        <authorList>
            <person name="Narsing Rao M.P."/>
        </authorList>
    </citation>
    <scope>NUCLEOTIDE SEQUENCE [LARGE SCALE GENOMIC DNA]</scope>
    <source>
        <strain evidence="1 2">KCTC 33185</strain>
    </source>
</reference>
<dbReference type="RefSeq" id="WP_139600756.1">
    <property type="nucleotide sequence ID" value="NZ_VDCQ01000003.1"/>
</dbReference>
<dbReference type="Proteomes" id="UP000307943">
    <property type="component" value="Unassembled WGS sequence"/>
</dbReference>
<evidence type="ECO:0000313" key="2">
    <source>
        <dbReference type="Proteomes" id="UP000307943"/>
    </source>
</evidence>
<gene>
    <name evidence="1" type="ORF">FE784_03660</name>
</gene>
<accession>A0A5C4TFJ2</accession>